<proteinExistence type="predicted"/>
<gene>
    <name evidence="3" type="ORF">BP6252_11504</name>
</gene>
<feature type="transmembrane region" description="Helical" evidence="2">
    <location>
        <begin position="64"/>
        <end position="88"/>
    </location>
</feature>
<evidence type="ECO:0000256" key="1">
    <source>
        <dbReference type="SAM" id="MobiDB-lite"/>
    </source>
</evidence>
<name>A0A3D8QK21_9HELO</name>
<dbReference type="EMBL" id="PDLM01000014">
    <property type="protein sequence ID" value="RDW62071.1"/>
    <property type="molecule type" value="Genomic_DNA"/>
</dbReference>
<dbReference type="PANTHER" id="PTHR35896:SF3">
    <property type="entry name" value="MAJOR FACILITATOR SUPERFAMILY TRANSPORTER"/>
    <property type="match status" value="1"/>
</dbReference>
<dbReference type="STRING" id="1849047.A0A3D8QK21"/>
<reference evidence="3 4" key="1">
    <citation type="journal article" date="2018" name="IMA Fungus">
        <title>IMA Genome-F 9: Draft genome sequence of Annulohypoxylon stygium, Aspergillus mulundensis, Berkeleyomyces basicola (syn. Thielaviopsis basicola), Ceratocystis smalleyi, two Cercospora beticola strains, Coleophoma cylindrospora, Fusarium fracticaudum, Phialophora cf. hyalina, and Morchella septimelata.</title>
        <authorList>
            <person name="Wingfield B.D."/>
            <person name="Bills G.F."/>
            <person name="Dong Y."/>
            <person name="Huang W."/>
            <person name="Nel W.J."/>
            <person name="Swalarsk-Parry B.S."/>
            <person name="Vaghefi N."/>
            <person name="Wilken P.M."/>
            <person name="An Z."/>
            <person name="de Beer Z.W."/>
            <person name="De Vos L."/>
            <person name="Chen L."/>
            <person name="Duong T.A."/>
            <person name="Gao Y."/>
            <person name="Hammerbacher A."/>
            <person name="Kikkert J.R."/>
            <person name="Li Y."/>
            <person name="Li H."/>
            <person name="Li K."/>
            <person name="Li Q."/>
            <person name="Liu X."/>
            <person name="Ma X."/>
            <person name="Naidoo K."/>
            <person name="Pethybridge S.J."/>
            <person name="Sun J."/>
            <person name="Steenkamp E.T."/>
            <person name="van der Nest M.A."/>
            <person name="van Wyk S."/>
            <person name="Wingfield M.J."/>
            <person name="Xiong C."/>
            <person name="Yue Q."/>
            <person name="Zhang X."/>
        </authorList>
    </citation>
    <scope>NUCLEOTIDE SEQUENCE [LARGE SCALE GENOMIC DNA]</scope>
    <source>
        <strain evidence="3 4">BP6252</strain>
    </source>
</reference>
<dbReference type="PANTHER" id="PTHR35896">
    <property type="entry name" value="IG-LIKE DOMAIN-CONTAINING PROTEIN"/>
    <property type="match status" value="1"/>
</dbReference>
<dbReference type="InterPro" id="IPR053008">
    <property type="entry name" value="Phomopsin_biosynth_assoc"/>
</dbReference>
<keyword evidence="2" id="KW-0812">Transmembrane</keyword>
<evidence type="ECO:0000313" key="3">
    <source>
        <dbReference type="EMBL" id="RDW62071.1"/>
    </source>
</evidence>
<evidence type="ECO:0000256" key="2">
    <source>
        <dbReference type="SAM" id="Phobius"/>
    </source>
</evidence>
<dbReference type="OrthoDB" id="3501153at2759"/>
<sequence length="285" mass="32053">MAIFSNLFRFGNRASRKTILSPDKDGGPGGHDRKALLAGEEDDYGSDSESVPSYRSTTKHWHVISFYGLGTAFALLIGLLTMCFFWHITVHKSKSASQEMQPSSIMQSPLPETQPSSIIPVEISNALDNAEELESDFDENIFADWQDCGSSVEEARSKGCFFDVMLHSWINEECADKELMDEYLTKVPYHWYRDWKSKEEITVEEMRLGEHGVAAVKLEEHGTHCAYVLEKNIRALMNGKPLARSIYSVKHAVHCLGLLVDPSTIPGDFTQVVVEFDQCGIPHFD</sequence>
<feature type="region of interest" description="Disordered" evidence="1">
    <location>
        <begin position="19"/>
        <end position="53"/>
    </location>
</feature>
<keyword evidence="4" id="KW-1185">Reference proteome</keyword>
<evidence type="ECO:0000313" key="4">
    <source>
        <dbReference type="Proteomes" id="UP000256645"/>
    </source>
</evidence>
<feature type="compositionally biased region" description="Basic and acidic residues" evidence="1">
    <location>
        <begin position="22"/>
        <end position="35"/>
    </location>
</feature>
<protein>
    <submittedName>
        <fullName evidence="3">Uncharacterized protein</fullName>
    </submittedName>
</protein>
<organism evidence="3 4">
    <name type="scientific">Coleophoma cylindrospora</name>
    <dbReference type="NCBI Taxonomy" id="1849047"/>
    <lineage>
        <taxon>Eukaryota</taxon>
        <taxon>Fungi</taxon>
        <taxon>Dikarya</taxon>
        <taxon>Ascomycota</taxon>
        <taxon>Pezizomycotina</taxon>
        <taxon>Leotiomycetes</taxon>
        <taxon>Helotiales</taxon>
        <taxon>Dermateaceae</taxon>
        <taxon>Coleophoma</taxon>
    </lineage>
</organism>
<dbReference type="Proteomes" id="UP000256645">
    <property type="component" value="Unassembled WGS sequence"/>
</dbReference>
<keyword evidence="2" id="KW-0472">Membrane</keyword>
<dbReference type="AlphaFoldDB" id="A0A3D8QK21"/>
<accession>A0A3D8QK21</accession>
<comment type="caution">
    <text evidence="3">The sequence shown here is derived from an EMBL/GenBank/DDBJ whole genome shotgun (WGS) entry which is preliminary data.</text>
</comment>
<keyword evidence="2" id="KW-1133">Transmembrane helix</keyword>